<feature type="region of interest" description="Disordered" evidence="1">
    <location>
        <begin position="63"/>
        <end position="129"/>
    </location>
</feature>
<proteinExistence type="predicted"/>
<evidence type="ECO:0000313" key="3">
    <source>
        <dbReference type="Proteomes" id="UP001205105"/>
    </source>
</evidence>
<feature type="compositionally biased region" description="Pro residues" evidence="1">
    <location>
        <begin position="266"/>
        <end position="275"/>
    </location>
</feature>
<keyword evidence="3" id="KW-1185">Reference proteome</keyword>
<organism evidence="2 3">
    <name type="scientific">Chlorella ohadii</name>
    <dbReference type="NCBI Taxonomy" id="2649997"/>
    <lineage>
        <taxon>Eukaryota</taxon>
        <taxon>Viridiplantae</taxon>
        <taxon>Chlorophyta</taxon>
        <taxon>core chlorophytes</taxon>
        <taxon>Trebouxiophyceae</taxon>
        <taxon>Chlorellales</taxon>
        <taxon>Chlorellaceae</taxon>
        <taxon>Chlorella clade</taxon>
        <taxon>Chlorella</taxon>
    </lineage>
</organism>
<feature type="compositionally biased region" description="Low complexity" evidence="1">
    <location>
        <begin position="340"/>
        <end position="359"/>
    </location>
</feature>
<sequence length="381" mass="39550">MHDAAEALTPSVWSKLHVQLSTGQIRRDMAALLPPTGHEGDSSEGAYIIVQLLERAKHTPPLQESRWELPPTGSHGHPPPAAQRRALCWPPPLGAAAAPAVSADRPHRSGRALRRPSRYAGEEEEAEGVEEMEYSEAEEEGLAGHVLAAYPDAAAAPAPSSGGLISGAALLGRLPSRQAESHAYMAVQDLHELDEAAAPVPALMAGPYGSSSPYVRGSVQPPPPWLAAHQAAMVRSPTQQPVALAGSSASADGRPERRWETAAAAAPPPPHPTTPPAAAGGGVLPFLHDSPLAQQKLAGPAASVLHPGQHSRAAQQELEHWMDVAAAHLPIPQQEPQREAAAGVGQPAGGAPAAAQQPGSVQDMHALLRAILTPATDQPAH</sequence>
<name>A0AAD5H4S7_9CHLO</name>
<accession>A0AAD5H4S7</accession>
<feature type="region of interest" description="Disordered" evidence="1">
    <location>
        <begin position="237"/>
        <end position="280"/>
    </location>
</feature>
<feature type="compositionally biased region" description="Basic residues" evidence="1">
    <location>
        <begin position="108"/>
        <end position="117"/>
    </location>
</feature>
<comment type="caution">
    <text evidence="2">The sequence shown here is derived from an EMBL/GenBank/DDBJ whole genome shotgun (WGS) entry which is preliminary data.</text>
</comment>
<reference evidence="2" key="1">
    <citation type="submission" date="2020-11" db="EMBL/GenBank/DDBJ databases">
        <title>Chlorella ohadii genome sequencing and assembly.</title>
        <authorList>
            <person name="Murik O."/>
            <person name="Treves H."/>
            <person name="Kedem I."/>
            <person name="Shotland Y."/>
            <person name="Kaplan A."/>
        </authorList>
    </citation>
    <scope>NUCLEOTIDE SEQUENCE</scope>
    <source>
        <strain evidence="2">1</strain>
    </source>
</reference>
<evidence type="ECO:0000256" key="1">
    <source>
        <dbReference type="SAM" id="MobiDB-lite"/>
    </source>
</evidence>
<dbReference type="Proteomes" id="UP001205105">
    <property type="component" value="Unassembled WGS sequence"/>
</dbReference>
<dbReference type="AlphaFoldDB" id="A0AAD5H4S7"/>
<gene>
    <name evidence="2" type="ORF">COHA_005997</name>
</gene>
<dbReference type="EMBL" id="JADXDR010000083">
    <property type="protein sequence ID" value="KAI7840215.1"/>
    <property type="molecule type" value="Genomic_DNA"/>
</dbReference>
<evidence type="ECO:0000313" key="2">
    <source>
        <dbReference type="EMBL" id="KAI7840215.1"/>
    </source>
</evidence>
<feature type="compositionally biased region" description="Low complexity" evidence="1">
    <location>
        <begin position="94"/>
        <end position="103"/>
    </location>
</feature>
<protein>
    <submittedName>
        <fullName evidence="2">Uncharacterized protein</fullName>
    </submittedName>
</protein>
<feature type="region of interest" description="Disordered" evidence="1">
    <location>
        <begin position="336"/>
        <end position="360"/>
    </location>
</feature>